<dbReference type="Proteomes" id="UP000694548">
    <property type="component" value="Chromosome sgr14"/>
</dbReference>
<dbReference type="KEGG" id="nfu:107389926"/>
<dbReference type="SUPFAM" id="SSF48726">
    <property type="entry name" value="Immunoglobulin"/>
    <property type="match status" value="2"/>
</dbReference>
<dbReference type="AlphaFoldDB" id="A0A8C6LEQ1"/>
<dbReference type="InterPro" id="IPR003599">
    <property type="entry name" value="Ig_sub"/>
</dbReference>
<evidence type="ECO:0000256" key="2">
    <source>
        <dbReference type="ARBA" id="ARBA00022729"/>
    </source>
</evidence>
<feature type="region of interest" description="Disordered" evidence="5">
    <location>
        <begin position="345"/>
        <end position="727"/>
    </location>
</feature>
<dbReference type="Ensembl" id="ENSNFUT00015018709.1">
    <property type="protein sequence ID" value="ENSNFUP00015017889.1"/>
    <property type="gene ID" value="ENSNFUG00015008537.1"/>
</dbReference>
<dbReference type="OrthoDB" id="9427418at2759"/>
<feature type="compositionally biased region" description="Basic and acidic residues" evidence="5">
    <location>
        <begin position="666"/>
        <end position="676"/>
    </location>
</feature>
<feature type="compositionally biased region" description="Polar residues" evidence="5">
    <location>
        <begin position="549"/>
        <end position="570"/>
    </location>
</feature>
<evidence type="ECO:0000256" key="4">
    <source>
        <dbReference type="ARBA" id="ARBA00023180"/>
    </source>
</evidence>
<feature type="domain" description="Ig-like" evidence="7">
    <location>
        <begin position="119"/>
        <end position="198"/>
    </location>
</feature>
<feature type="compositionally biased region" description="Basic and acidic residues" evidence="5">
    <location>
        <begin position="445"/>
        <end position="487"/>
    </location>
</feature>
<evidence type="ECO:0000313" key="8">
    <source>
        <dbReference type="Ensembl" id="ENSNFUP00015017889.1"/>
    </source>
</evidence>
<keyword evidence="3 6" id="KW-0472">Membrane</keyword>
<dbReference type="PROSITE" id="PS50835">
    <property type="entry name" value="IG_LIKE"/>
    <property type="match status" value="1"/>
</dbReference>
<dbReference type="SMART" id="SM00409">
    <property type="entry name" value="IG"/>
    <property type="match status" value="2"/>
</dbReference>
<gene>
    <name evidence="8" type="primary">LOC107389928</name>
</gene>
<dbReference type="InterPro" id="IPR007110">
    <property type="entry name" value="Ig-like_dom"/>
</dbReference>
<feature type="compositionally biased region" description="Polar residues" evidence="5">
    <location>
        <begin position="277"/>
        <end position="289"/>
    </location>
</feature>
<feature type="region of interest" description="Disordered" evidence="5">
    <location>
        <begin position="272"/>
        <end position="333"/>
    </location>
</feature>
<organism evidence="8 9">
    <name type="scientific">Nothobranchius furzeri</name>
    <name type="common">Turquoise killifish</name>
    <dbReference type="NCBI Taxonomy" id="105023"/>
    <lineage>
        <taxon>Eukaryota</taxon>
        <taxon>Metazoa</taxon>
        <taxon>Chordata</taxon>
        <taxon>Craniata</taxon>
        <taxon>Vertebrata</taxon>
        <taxon>Euteleostomi</taxon>
        <taxon>Actinopterygii</taxon>
        <taxon>Neopterygii</taxon>
        <taxon>Teleostei</taxon>
        <taxon>Neoteleostei</taxon>
        <taxon>Acanthomorphata</taxon>
        <taxon>Ovalentaria</taxon>
        <taxon>Atherinomorphae</taxon>
        <taxon>Cyprinodontiformes</taxon>
        <taxon>Nothobranchiidae</taxon>
        <taxon>Nothobranchius</taxon>
    </lineage>
</organism>
<evidence type="ECO:0000256" key="6">
    <source>
        <dbReference type="SAM" id="Phobius"/>
    </source>
</evidence>
<evidence type="ECO:0000256" key="5">
    <source>
        <dbReference type="SAM" id="MobiDB-lite"/>
    </source>
</evidence>
<keyword evidence="9" id="KW-1185">Reference proteome</keyword>
<dbReference type="InterPro" id="IPR013783">
    <property type="entry name" value="Ig-like_fold"/>
</dbReference>
<comment type="subcellular location">
    <subcellularLocation>
        <location evidence="1">Membrane</location>
    </subcellularLocation>
</comment>
<keyword evidence="6" id="KW-1133">Transmembrane helix</keyword>
<feature type="compositionally biased region" description="Basic and acidic residues" evidence="5">
    <location>
        <begin position="393"/>
        <end position="436"/>
    </location>
</feature>
<dbReference type="InterPro" id="IPR015631">
    <property type="entry name" value="CD2/SLAM_rcpt"/>
</dbReference>
<dbReference type="PANTHER" id="PTHR12080">
    <property type="entry name" value="SIGNALING LYMPHOCYTIC ACTIVATION MOLECULE"/>
    <property type="match status" value="1"/>
</dbReference>
<dbReference type="InterPro" id="IPR036179">
    <property type="entry name" value="Ig-like_dom_sf"/>
</dbReference>
<dbReference type="GeneTree" id="ENSGT01140000282714"/>
<dbReference type="GO" id="GO:0016020">
    <property type="term" value="C:membrane"/>
    <property type="evidence" value="ECO:0007669"/>
    <property type="project" value="UniProtKB-SubCell"/>
</dbReference>
<proteinExistence type="predicted"/>
<keyword evidence="6" id="KW-0812">Transmembrane</keyword>
<name>A0A8C6LEQ1_NOTFU</name>
<evidence type="ECO:0000256" key="3">
    <source>
        <dbReference type="ARBA" id="ARBA00023136"/>
    </source>
</evidence>
<reference evidence="8" key="1">
    <citation type="submission" date="2014-08" db="EMBL/GenBank/DDBJ databases">
        <authorList>
            <person name="Senf B."/>
            <person name="Petzold A."/>
            <person name="Downie B.R."/>
            <person name="Koch P."/>
            <person name="Platzer M."/>
        </authorList>
    </citation>
    <scope>NUCLEOTIDE SEQUENCE [LARGE SCALE GENOMIC DNA]</scope>
    <source>
        <strain evidence="8">GRZ</strain>
    </source>
</reference>
<evidence type="ECO:0000259" key="7">
    <source>
        <dbReference type="PROSITE" id="PS50835"/>
    </source>
</evidence>
<feature type="transmembrane region" description="Helical" evidence="6">
    <location>
        <begin position="212"/>
        <end position="235"/>
    </location>
</feature>
<keyword evidence="2" id="KW-0732">Signal</keyword>
<dbReference type="OMA" id="THTREDD"/>
<keyword evidence="4" id="KW-0325">Glycoprotein</keyword>
<accession>A0A8C6LEQ1</accession>
<protein>
    <submittedName>
        <fullName evidence="8">Serine/arginine repetitive matrix protein 1-like</fullName>
    </submittedName>
</protein>
<evidence type="ECO:0000256" key="1">
    <source>
        <dbReference type="ARBA" id="ARBA00004370"/>
    </source>
</evidence>
<reference evidence="8" key="2">
    <citation type="submission" date="2025-08" db="UniProtKB">
        <authorList>
            <consortium name="Ensembl"/>
        </authorList>
    </citation>
    <scope>IDENTIFICATION</scope>
</reference>
<dbReference type="PANTHER" id="PTHR12080:SF55">
    <property type="entry name" value="LYMPHOCYTE FUNCTION-ASSOCIATED ANTIGEN 3"/>
    <property type="match status" value="1"/>
</dbReference>
<feature type="compositionally biased region" description="Low complexity" evidence="5">
    <location>
        <begin position="684"/>
        <end position="698"/>
    </location>
</feature>
<feature type="compositionally biased region" description="Polar residues" evidence="5">
    <location>
        <begin position="489"/>
        <end position="498"/>
    </location>
</feature>
<feature type="compositionally biased region" description="Basic and acidic residues" evidence="5">
    <location>
        <begin position="290"/>
        <end position="299"/>
    </location>
</feature>
<evidence type="ECO:0000313" key="9">
    <source>
        <dbReference type="Proteomes" id="UP000694548"/>
    </source>
</evidence>
<dbReference type="Gene3D" id="2.60.40.10">
    <property type="entry name" value="Immunoglobulins"/>
    <property type="match status" value="2"/>
</dbReference>
<reference evidence="8" key="3">
    <citation type="submission" date="2025-09" db="UniProtKB">
        <authorList>
            <consortium name="Ensembl"/>
        </authorList>
    </citation>
    <scope>IDENTIFICATION</scope>
</reference>
<sequence length="727" mass="77905">MAHRYFFAYCVFTICQVTGQSPKYALLGHDVNFVTTIKTAPDEILWKHNGNKMVEFNGQMQQQYGSFKGRVTLDWHSANVHITNLRYEDSGRYDLEIYTKNILKSSQYDLEVIDSIAKPTISCEMNDGGSSGKTGGGATLMCSAESKQSQSLLEFEWSSDGNKQVGPKLIIPLGDVHDKQVYNCTVSNPLTTESATFTAKECYSDKILSTPGIIGICVASLILILISVVVIYKLYKGKCECMTKRDVENQSDQDTAAGSDEDREEKQGLIDRAPTMPSHQSLCHLNQKPTHNDSEKTIQDLRTPSNSKKHTPGHLEDKRKSTAPPVPETSGLVGELSIRLTAKENGVTPSAAVERNAPEPAASAEADVTLPGCDKQSSEERRIESSASSSSGKCHDLPTNEQGDENKSGETGNKDPEPDPAHSETSDYGSEERRIESSASSSSGKCHDLPTNEQADENKSGETGNKDPEPDPAHSKTSDNDSDKKMIDSSLSAPSGKSSHTHPTKKEADEDEPGETGENKGPQPDPAVSKTSDPGLEENGAKKDMGIDSSRSSAPENPLQTRDFPTNTQAAEDKPGETGDDPAESGTGGTNPGEKENVATSEDDAPSQKPEAKPCSHLGSETPPGTKGETSSDQAAGDVPQPPLTTTNPAQEALQGGNQALEAETPDGHRELDHPPDTAVVTRSSSVSESVNSNTETSLKPPDVEKKDPDLNGEIRLNSEGSGAQKK</sequence>